<dbReference type="OrthoDB" id="1121502at2"/>
<dbReference type="Proteomes" id="UP000011058">
    <property type="component" value="Plasmid pFAES01"/>
</dbReference>
<name>I0KHN0_9BACT</name>
<feature type="chain" id="PRO_5003630666" description="Putative beta-lactamase-inhibitor-like PepSY-like domain-containing protein" evidence="1">
    <location>
        <begin position="25"/>
        <end position="145"/>
    </location>
</feature>
<feature type="domain" description="Putative beta-lactamase-inhibitor-like PepSY-like" evidence="2">
    <location>
        <begin position="61"/>
        <end position="142"/>
    </location>
</feature>
<dbReference type="EMBL" id="HE796684">
    <property type="protein sequence ID" value="CCH03633.1"/>
    <property type="molecule type" value="Genomic_DNA"/>
</dbReference>
<keyword evidence="3" id="KW-0614">Plasmid</keyword>
<dbReference type="HOGENOM" id="CLU_133145_0_0_10"/>
<dbReference type="Gene3D" id="3.10.450.360">
    <property type="match status" value="1"/>
</dbReference>
<geneLocation type="plasmid" evidence="3 4">
    <name>pFAES01</name>
</geneLocation>
<sequence length="145" mass="15470">MKTILLLSLLSIGTLTTVSTPSSAMTVTRPADSTPAAVKATIARLYPTVKHVKYEKENGDYEAGFTHNGKSMSVLLDASGTVKETETEIPVSALPAAVREYVAKQMPGKKIKEAAEIVDAQGMKKFEAEVGGKDLLFDTTGKPLK</sequence>
<organism evidence="3 4">
    <name type="scientific">Fibrella aestuarina BUZ 2</name>
    <dbReference type="NCBI Taxonomy" id="1166018"/>
    <lineage>
        <taxon>Bacteria</taxon>
        <taxon>Pseudomonadati</taxon>
        <taxon>Bacteroidota</taxon>
        <taxon>Cytophagia</taxon>
        <taxon>Cytophagales</taxon>
        <taxon>Spirosomataceae</taxon>
        <taxon>Fibrella</taxon>
    </lineage>
</organism>
<reference evidence="3 4" key="1">
    <citation type="journal article" date="2012" name="J. Bacteriol.">
        <title>Genome Sequence of Fibrella aestuarina BUZ 2T, a Filamentous Marine Bacterium.</title>
        <authorList>
            <person name="Filippini M."/>
            <person name="Qi W."/>
            <person name="Blom J."/>
            <person name="Goesmann A."/>
            <person name="Smits T.H."/>
            <person name="Bagheri H.C."/>
        </authorList>
    </citation>
    <scope>NUCLEOTIDE SEQUENCE [LARGE SCALE GENOMIC DNA]</scope>
    <source>
        <strain evidence="4">BUZ 2T</strain>
        <plasmid evidence="3 4">pFAES01</plasmid>
    </source>
</reference>
<keyword evidence="4" id="KW-1185">Reference proteome</keyword>
<proteinExistence type="predicted"/>
<dbReference type="AlphaFoldDB" id="I0KHN0"/>
<dbReference type="KEGG" id="fae:FAES_pFAES01143"/>
<dbReference type="SUPFAM" id="SSF160574">
    <property type="entry name" value="BT0923-like"/>
    <property type="match status" value="1"/>
</dbReference>
<dbReference type="RefSeq" id="WP_015056813.1">
    <property type="nucleotide sequence ID" value="NC_019012.1"/>
</dbReference>
<keyword evidence="1" id="KW-0732">Signal</keyword>
<dbReference type="PATRIC" id="fig|1166018.3.peg.5747"/>
<dbReference type="Pfam" id="PF11396">
    <property type="entry name" value="PepSY_like"/>
    <property type="match status" value="1"/>
</dbReference>
<evidence type="ECO:0000256" key="1">
    <source>
        <dbReference type="SAM" id="SignalP"/>
    </source>
</evidence>
<evidence type="ECO:0000259" key="2">
    <source>
        <dbReference type="Pfam" id="PF11396"/>
    </source>
</evidence>
<accession>I0KHN0</accession>
<evidence type="ECO:0000313" key="3">
    <source>
        <dbReference type="EMBL" id="CCH03633.1"/>
    </source>
</evidence>
<feature type="signal peptide" evidence="1">
    <location>
        <begin position="1"/>
        <end position="24"/>
    </location>
</feature>
<gene>
    <name evidence="3" type="ORF">FAES_pFAES01143</name>
</gene>
<dbReference type="eggNOG" id="ENOG50334MD">
    <property type="taxonomic scope" value="Bacteria"/>
</dbReference>
<protein>
    <recommendedName>
        <fullName evidence="2">Putative beta-lactamase-inhibitor-like PepSY-like domain-containing protein</fullName>
    </recommendedName>
</protein>
<evidence type="ECO:0000313" key="4">
    <source>
        <dbReference type="Proteomes" id="UP000011058"/>
    </source>
</evidence>
<dbReference type="InterPro" id="IPR021533">
    <property type="entry name" value="PepSY-like"/>
</dbReference>